<proteinExistence type="predicted"/>
<dbReference type="PANTHER" id="PTHR24006">
    <property type="entry name" value="UBIQUITIN CARBOXYL-TERMINAL HYDROLASE"/>
    <property type="match status" value="1"/>
</dbReference>
<dbReference type="KEGG" id="edi:EDI_233520"/>
<dbReference type="InterPro" id="IPR038765">
    <property type="entry name" value="Papain-like_cys_pep_sf"/>
</dbReference>
<protein>
    <recommendedName>
        <fullName evidence="1">USP domain-containing protein</fullName>
    </recommendedName>
</protein>
<dbReference type="InterPro" id="IPR001394">
    <property type="entry name" value="Peptidase_C19_UCH"/>
</dbReference>
<dbReference type="Gene3D" id="3.90.70.10">
    <property type="entry name" value="Cysteine proteinases"/>
    <property type="match status" value="1"/>
</dbReference>
<dbReference type="GO" id="GO:0005829">
    <property type="term" value="C:cytosol"/>
    <property type="evidence" value="ECO:0007669"/>
    <property type="project" value="TreeGrafter"/>
</dbReference>
<dbReference type="GO" id="GO:0004843">
    <property type="term" value="F:cysteine-type deubiquitinase activity"/>
    <property type="evidence" value="ECO:0007669"/>
    <property type="project" value="InterPro"/>
</dbReference>
<dbReference type="Pfam" id="PF00443">
    <property type="entry name" value="UCH"/>
    <property type="match status" value="1"/>
</dbReference>
<dbReference type="RefSeq" id="XP_001733932.1">
    <property type="nucleotide sequence ID" value="XM_001733880.1"/>
</dbReference>
<dbReference type="InterPro" id="IPR050164">
    <property type="entry name" value="Peptidase_C19"/>
</dbReference>
<dbReference type="AlphaFoldDB" id="B0E6B2"/>
<dbReference type="PANTHER" id="PTHR24006:SF827">
    <property type="entry name" value="UBIQUITIN CARBOXYL-TERMINAL HYDROLASE 34"/>
    <property type="match status" value="1"/>
</dbReference>
<evidence type="ECO:0000313" key="3">
    <source>
        <dbReference type="Proteomes" id="UP000008076"/>
    </source>
</evidence>
<dbReference type="eggNOG" id="KOG1863">
    <property type="taxonomic scope" value="Eukaryota"/>
</dbReference>
<accession>B0E6B2</accession>
<dbReference type="PROSITE" id="PS00972">
    <property type="entry name" value="USP_1"/>
    <property type="match status" value="1"/>
</dbReference>
<reference evidence="3" key="1">
    <citation type="submission" date="2007-12" db="EMBL/GenBank/DDBJ databases">
        <title>Annotation of Entamoeba dispar SAW760.</title>
        <authorList>
            <person name="Lorenzi H."/>
            <person name="Inman J."/>
            <person name="Schobel S."/>
            <person name="Amedeo P."/>
            <person name="Caler E."/>
        </authorList>
    </citation>
    <scope>NUCLEOTIDE SEQUENCE [LARGE SCALE GENOMIC DNA]</scope>
    <source>
        <strain evidence="3">ATCC PRA-260 / SAW760</strain>
    </source>
</reference>
<dbReference type="SUPFAM" id="SSF54001">
    <property type="entry name" value="Cysteine proteinases"/>
    <property type="match status" value="1"/>
</dbReference>
<dbReference type="GO" id="GO:0016579">
    <property type="term" value="P:protein deubiquitination"/>
    <property type="evidence" value="ECO:0007669"/>
    <property type="project" value="InterPro"/>
</dbReference>
<dbReference type="EMBL" id="DS547873">
    <property type="protein sequence ID" value="EDR29920.1"/>
    <property type="molecule type" value="Genomic_DNA"/>
</dbReference>
<sequence>MTLSDTTDERKRENKKEYEYFQPVSETERIWPMLNSLVNLIDINQFRSEYALTLLECINQVNKQVISSYPFIGRIEVFLFQKIFNCSQVNFYDSSLFGLAELLLFFLHCKVDKEVVEVFQKRSNEIFDMMYGFNQNYISIDEVRKVYVSILVMFPLWEWNRLLVHSIEIPSNINSIEFINQNVPFIGLENIGNTCYINSSLQLLYMCSSFRKNVLSSSTSLGSIFKKLNEQQSYLELNKAIIESVCGHNIIIGEQNDASLFINDVLDVYKTQTNQSPFLVKTTTKMKCLNCLKEREKTEDSYSLSVGTEKSISESVNKYYGVVNNMILDCEECHIKGPHQVKFFSETTNDFLISINRVTSELKKNDDFIEIESEICGFQFIGAIIHRGSYTCGHYTTVALGYDNNWYWFNDKVVNVISKEQVKRMCCGGIEGDWNASVLLYTKNTEMIPPSPQRSYCFNQMIKKYIINSPLFEQILKRCIEGISCLSEEEQKIFINKYATVIDKIPPSDPSRIILLETVAMKSKLFDEEIQSLKLTRKYIMTGEEKELLFSLITIKEPKNLYIQQIIWLVVSTFGDKLPSVLPSLYQRVIDILYCIDGDKIELNFSSITDFISISTPLQRSYSESSLFHNMISLMLYDLNNIQYSSMIIEITRKLIMTLFPCIVSYPLSIKYHIMIIKRYFGTASEEIKYNYLAILIDSSCSWKKISCLVDEVLEILYQIPLSSECCNKLIKRYESNKKYIEPSLSQSFDLFFTTQESFRDV</sequence>
<name>B0E6B2_ENTDS</name>
<dbReference type="VEuPathDB" id="AmoebaDB:EDI_233520"/>
<dbReference type="OrthoDB" id="2420415at2759"/>
<dbReference type="PROSITE" id="PS50235">
    <property type="entry name" value="USP_3"/>
    <property type="match status" value="1"/>
</dbReference>
<dbReference type="InterPro" id="IPR028889">
    <property type="entry name" value="USP"/>
</dbReference>
<dbReference type="Proteomes" id="UP000008076">
    <property type="component" value="Unassembled WGS sequence"/>
</dbReference>
<keyword evidence="3" id="KW-1185">Reference proteome</keyword>
<gene>
    <name evidence="2" type="ORF">EDI_233520</name>
</gene>
<dbReference type="GO" id="GO:0005634">
    <property type="term" value="C:nucleus"/>
    <property type="evidence" value="ECO:0007669"/>
    <property type="project" value="TreeGrafter"/>
</dbReference>
<organism evidence="3">
    <name type="scientific">Entamoeba dispar (strain ATCC PRA-260 / SAW760)</name>
    <dbReference type="NCBI Taxonomy" id="370354"/>
    <lineage>
        <taxon>Eukaryota</taxon>
        <taxon>Amoebozoa</taxon>
        <taxon>Evosea</taxon>
        <taxon>Archamoebae</taxon>
        <taxon>Mastigamoebida</taxon>
        <taxon>Entamoebidae</taxon>
        <taxon>Entamoeba</taxon>
    </lineage>
</organism>
<evidence type="ECO:0000313" key="2">
    <source>
        <dbReference type="EMBL" id="EDR29920.1"/>
    </source>
</evidence>
<dbReference type="GeneID" id="5878836"/>
<dbReference type="OMA" id="CEECHIK"/>
<dbReference type="InterPro" id="IPR018200">
    <property type="entry name" value="USP_CS"/>
</dbReference>
<evidence type="ECO:0000259" key="1">
    <source>
        <dbReference type="PROSITE" id="PS50235"/>
    </source>
</evidence>
<feature type="domain" description="USP" evidence="1">
    <location>
        <begin position="186"/>
        <end position="444"/>
    </location>
</feature>